<sequence length="261" mass="29772">MNDKYGKMLCFWRKKRRYSQLALALVAGISARHLSFLESGRANPSREMVIRLADSLDMPKQHVNKALLAAGFSPVYIARDEHDVDLVPIKNAVQTLIGKHTPYPALVMDASWNMIHANPCAMILMGMIGFSGQNNLLEALLTQTREESFIINWDEAVALSLVRARTELEYGEENELLRQHVENLEKHFDKYSHGQVIDRSQAVFPTQFQIDGQVISLFSTMAHFSTVQDITISDLKVELMFPMDQLTEDFFQKLSLRKLTE</sequence>
<dbReference type="PROSITE" id="PS50943">
    <property type="entry name" value="HTH_CROC1"/>
    <property type="match status" value="1"/>
</dbReference>
<dbReference type="GO" id="GO:0003677">
    <property type="term" value="F:DNA binding"/>
    <property type="evidence" value="ECO:0007669"/>
    <property type="project" value="InterPro"/>
</dbReference>
<dbReference type="InterPro" id="IPR001387">
    <property type="entry name" value="Cro/C1-type_HTH"/>
</dbReference>
<dbReference type="Pfam" id="PF17765">
    <property type="entry name" value="MLTR_LBD"/>
    <property type="match status" value="1"/>
</dbReference>
<dbReference type="CDD" id="cd00093">
    <property type="entry name" value="HTH_XRE"/>
    <property type="match status" value="1"/>
</dbReference>
<dbReference type="InterPro" id="IPR010982">
    <property type="entry name" value="Lambda_DNA-bd_dom_sf"/>
</dbReference>
<dbReference type="Gene3D" id="3.30.450.180">
    <property type="match status" value="1"/>
</dbReference>
<evidence type="ECO:0000313" key="2">
    <source>
        <dbReference type="EMBL" id="VAW46211.1"/>
    </source>
</evidence>
<accession>A0A3B0VT99</accession>
<evidence type="ECO:0000259" key="1">
    <source>
        <dbReference type="PROSITE" id="PS50943"/>
    </source>
</evidence>
<protein>
    <recommendedName>
        <fullName evidence="1">HTH cro/C1-type domain-containing protein</fullName>
    </recommendedName>
</protein>
<dbReference type="PANTHER" id="PTHR35010:SF4">
    <property type="entry name" value="BLL5781 PROTEIN"/>
    <property type="match status" value="1"/>
</dbReference>
<dbReference type="SUPFAM" id="SSF47413">
    <property type="entry name" value="lambda repressor-like DNA-binding domains"/>
    <property type="match status" value="1"/>
</dbReference>
<dbReference type="SMART" id="SM00530">
    <property type="entry name" value="HTH_XRE"/>
    <property type="match status" value="1"/>
</dbReference>
<reference evidence="2" key="1">
    <citation type="submission" date="2018-06" db="EMBL/GenBank/DDBJ databases">
        <authorList>
            <person name="Zhirakovskaya E."/>
        </authorList>
    </citation>
    <scope>NUCLEOTIDE SEQUENCE</scope>
</reference>
<feature type="domain" description="HTH cro/C1-type" evidence="1">
    <location>
        <begin position="12"/>
        <end position="63"/>
    </location>
</feature>
<dbReference type="InterPro" id="IPR041413">
    <property type="entry name" value="MLTR_LBD"/>
</dbReference>
<dbReference type="Gene3D" id="1.10.260.40">
    <property type="entry name" value="lambda repressor-like DNA-binding domains"/>
    <property type="match status" value="1"/>
</dbReference>
<dbReference type="AlphaFoldDB" id="A0A3B0VT99"/>
<dbReference type="EMBL" id="UOFA01000263">
    <property type="protein sequence ID" value="VAW46211.1"/>
    <property type="molecule type" value="Genomic_DNA"/>
</dbReference>
<organism evidence="2">
    <name type="scientific">hydrothermal vent metagenome</name>
    <dbReference type="NCBI Taxonomy" id="652676"/>
    <lineage>
        <taxon>unclassified sequences</taxon>
        <taxon>metagenomes</taxon>
        <taxon>ecological metagenomes</taxon>
    </lineage>
</organism>
<dbReference type="PANTHER" id="PTHR35010">
    <property type="entry name" value="BLL4672 PROTEIN-RELATED"/>
    <property type="match status" value="1"/>
</dbReference>
<name>A0A3B0VT99_9ZZZZ</name>
<proteinExistence type="predicted"/>
<dbReference type="Pfam" id="PF01381">
    <property type="entry name" value="HTH_3"/>
    <property type="match status" value="1"/>
</dbReference>
<gene>
    <name evidence="2" type="ORF">MNBD_GAMMA02-82</name>
</gene>